<reference evidence="2 3" key="1">
    <citation type="submission" date="2020-08" db="EMBL/GenBank/DDBJ databases">
        <title>Genomic Encyclopedia of Type Strains, Phase IV (KMG-IV): sequencing the most valuable type-strain genomes for metagenomic binning, comparative biology and taxonomic classification.</title>
        <authorList>
            <person name="Goeker M."/>
        </authorList>
    </citation>
    <scope>NUCLEOTIDE SEQUENCE [LARGE SCALE GENOMIC DNA]</scope>
    <source>
        <strain evidence="2 3">DSM 29007</strain>
    </source>
</reference>
<proteinExistence type="predicted"/>
<dbReference type="GO" id="GO:0016757">
    <property type="term" value="F:glycosyltransferase activity"/>
    <property type="evidence" value="ECO:0007669"/>
    <property type="project" value="InterPro"/>
</dbReference>
<dbReference type="Proteomes" id="UP000582837">
    <property type="component" value="Unassembled WGS sequence"/>
</dbReference>
<dbReference type="InterPro" id="IPR050194">
    <property type="entry name" value="Glycosyltransferase_grp1"/>
</dbReference>
<dbReference type="CDD" id="cd03801">
    <property type="entry name" value="GT4_PimA-like"/>
    <property type="match status" value="1"/>
</dbReference>
<organism evidence="2 3">
    <name type="scientific">Longimicrobium terrae</name>
    <dbReference type="NCBI Taxonomy" id="1639882"/>
    <lineage>
        <taxon>Bacteria</taxon>
        <taxon>Pseudomonadati</taxon>
        <taxon>Gemmatimonadota</taxon>
        <taxon>Longimicrobiia</taxon>
        <taxon>Longimicrobiales</taxon>
        <taxon>Longimicrobiaceae</taxon>
        <taxon>Longimicrobium</taxon>
    </lineage>
</organism>
<evidence type="ECO:0000313" key="3">
    <source>
        <dbReference type="Proteomes" id="UP000582837"/>
    </source>
</evidence>
<accession>A0A841GMN7</accession>
<keyword evidence="2" id="KW-0808">Transferase</keyword>
<dbReference type="Pfam" id="PF00534">
    <property type="entry name" value="Glycos_transf_1"/>
    <property type="match status" value="1"/>
</dbReference>
<dbReference type="EMBL" id="JACHIA010000001">
    <property type="protein sequence ID" value="MBB6068572.1"/>
    <property type="molecule type" value="Genomic_DNA"/>
</dbReference>
<protein>
    <submittedName>
        <fullName evidence="2">Glycosyltransferase involved in cell wall biosynthesis</fullName>
    </submittedName>
</protein>
<name>A0A841GMN7_9BACT</name>
<gene>
    <name evidence="2" type="ORF">HNQ61_000183</name>
</gene>
<evidence type="ECO:0000313" key="2">
    <source>
        <dbReference type="EMBL" id="MBB6068572.1"/>
    </source>
</evidence>
<feature type="domain" description="Glycosyl transferase family 1" evidence="1">
    <location>
        <begin position="208"/>
        <end position="356"/>
    </location>
</feature>
<keyword evidence="3" id="KW-1185">Reference proteome</keyword>
<dbReference type="SUPFAM" id="SSF53756">
    <property type="entry name" value="UDP-Glycosyltransferase/glycogen phosphorylase"/>
    <property type="match status" value="1"/>
</dbReference>
<dbReference type="Gene3D" id="3.40.50.2000">
    <property type="entry name" value="Glycogen Phosphorylase B"/>
    <property type="match status" value="1"/>
</dbReference>
<dbReference type="PANTHER" id="PTHR45947:SF3">
    <property type="entry name" value="SULFOQUINOVOSYL TRANSFERASE SQD2"/>
    <property type="match status" value="1"/>
</dbReference>
<evidence type="ECO:0000259" key="1">
    <source>
        <dbReference type="Pfam" id="PF00534"/>
    </source>
</evidence>
<comment type="caution">
    <text evidence="2">The sequence shown here is derived from an EMBL/GenBank/DDBJ whole genome shotgun (WGS) entry which is preliminary data.</text>
</comment>
<dbReference type="PANTHER" id="PTHR45947">
    <property type="entry name" value="SULFOQUINOVOSYL TRANSFERASE SQD2"/>
    <property type="match status" value="1"/>
</dbReference>
<dbReference type="AlphaFoldDB" id="A0A841GMN7"/>
<dbReference type="RefSeq" id="WP_170030771.1">
    <property type="nucleotide sequence ID" value="NZ_JABDTL010000001.1"/>
</dbReference>
<sequence>MAADLQRAAAPAQPGAAAPWPGRVVLYHNMVAPYRHPLFTELARRVDLQVWFSVRATRDRKWSLEVPDTYSHRFLDGWSMYAFNRPLIVCPGVVRDLERARPDAVIAVLTRSNAIDVLRICRWGRRAGVPVVLWVGAVEPDPILFTGVPRLVDRAFERYFASALRMASGYVYYSDLSREWSEARGARGPFAIGTQVMPDRGVAPRVEPNPPEADYQVLFVGKLEHRKGFDLLTEAMTALPAGLRERVLFRVVGDGPQEDLLPGLADAGVRCEFLGHIDRERLWEIYRDADLTALPSRYDPWANVLNESMSMGTPVLISRQAGGGEFVARAGWVCDAGDPRSVTDMLRTAIEESRDGARRQAAVDAEREYRPGPSAQRIADLLRSVARAGAA</sequence>
<dbReference type="InterPro" id="IPR001296">
    <property type="entry name" value="Glyco_trans_1"/>
</dbReference>